<dbReference type="InterPro" id="IPR049826">
    <property type="entry name" value="Ig-like_ice"/>
</dbReference>
<dbReference type="Gene3D" id="2.150.10.10">
    <property type="entry name" value="Serralysin-like metalloprotease, C-terminal"/>
    <property type="match status" value="2"/>
</dbReference>
<comment type="caution">
    <text evidence="7">The sequence shown here is derived from an EMBL/GenBank/DDBJ whole genome shotgun (WGS) entry which is preliminary data.</text>
</comment>
<feature type="domain" description="Peptidase M10 serralysin C-terminal" evidence="6">
    <location>
        <begin position="2540"/>
        <end position="2631"/>
    </location>
</feature>
<reference evidence="7 8" key="1">
    <citation type="journal article" date="2018" name="Syst. Appl. Microbiol.">
        <title>Photobacterium carnosum sp. nov., isolated from spoiled modified atmosphere packaged poultry meat.</title>
        <authorList>
            <person name="Hilgarth M."/>
            <person name="Fuertes S."/>
            <person name="Ehrmann M."/>
            <person name="Vogel R.F."/>
        </authorList>
    </citation>
    <scope>NUCLEOTIDE SEQUENCE [LARGE SCALE GENOMIC DNA]</scope>
    <source>
        <strain evidence="7 8">TMW 2.2021</strain>
    </source>
</reference>
<dbReference type="InterPro" id="IPR011049">
    <property type="entry name" value="Serralysin-like_metalloprot_C"/>
</dbReference>
<feature type="non-terminal residue" evidence="7">
    <location>
        <position position="1"/>
    </location>
</feature>
<gene>
    <name evidence="7" type="ORF">CIK00_16625</name>
</gene>
<evidence type="ECO:0000313" key="8">
    <source>
        <dbReference type="Proteomes" id="UP000234420"/>
    </source>
</evidence>
<organism evidence="7 8">
    <name type="scientific">Photobacterium carnosum</name>
    <dbReference type="NCBI Taxonomy" id="2023717"/>
    <lineage>
        <taxon>Bacteria</taxon>
        <taxon>Pseudomonadati</taxon>
        <taxon>Pseudomonadota</taxon>
        <taxon>Gammaproteobacteria</taxon>
        <taxon>Vibrionales</taxon>
        <taxon>Vibrionaceae</taxon>
        <taxon>Photobacterium</taxon>
    </lineage>
</organism>
<accession>A0A2N4UNV0</accession>
<name>A0A2N4UNV0_9GAMM</name>
<comment type="subcellular location">
    <subcellularLocation>
        <location evidence="2">Secreted</location>
    </subcellularLocation>
</comment>
<evidence type="ECO:0000256" key="3">
    <source>
        <dbReference type="ARBA" id="ARBA00022525"/>
    </source>
</evidence>
<dbReference type="NCBIfam" id="NF012196">
    <property type="entry name" value="Ig_like_ice"/>
    <property type="match status" value="2"/>
</dbReference>
<evidence type="ECO:0000256" key="5">
    <source>
        <dbReference type="ARBA" id="ARBA00022837"/>
    </source>
</evidence>
<keyword evidence="5" id="KW-0106">Calcium</keyword>
<comment type="cofactor">
    <cofactor evidence="1">
        <name>Ca(2+)</name>
        <dbReference type="ChEBI" id="CHEBI:29108"/>
    </cofactor>
</comment>
<dbReference type="SUPFAM" id="SSF51120">
    <property type="entry name" value="beta-Roll"/>
    <property type="match status" value="2"/>
</dbReference>
<dbReference type="InterPro" id="IPR001343">
    <property type="entry name" value="Hemolysn_Ca-bd"/>
</dbReference>
<keyword evidence="3" id="KW-0964">Secreted</keyword>
<evidence type="ECO:0000256" key="4">
    <source>
        <dbReference type="ARBA" id="ARBA00022737"/>
    </source>
</evidence>
<evidence type="ECO:0000259" key="6">
    <source>
        <dbReference type="Pfam" id="PF08548"/>
    </source>
</evidence>
<evidence type="ECO:0000313" key="7">
    <source>
        <dbReference type="EMBL" id="PLC56700.1"/>
    </source>
</evidence>
<dbReference type="Pfam" id="PF08548">
    <property type="entry name" value="Peptidase_M10_C"/>
    <property type="match status" value="1"/>
</dbReference>
<keyword evidence="4" id="KW-0677">Repeat</keyword>
<dbReference type="Pfam" id="PF00353">
    <property type="entry name" value="HemolysinCabind"/>
    <property type="match status" value="1"/>
</dbReference>
<dbReference type="PRINTS" id="PR00313">
    <property type="entry name" value="CABNDNGRPT"/>
</dbReference>
<protein>
    <recommendedName>
        <fullName evidence="6">Peptidase M10 serralysin C-terminal domain-containing protein</fullName>
    </recommendedName>
</protein>
<dbReference type="GO" id="GO:0005615">
    <property type="term" value="C:extracellular space"/>
    <property type="evidence" value="ECO:0007669"/>
    <property type="project" value="InterPro"/>
</dbReference>
<evidence type="ECO:0000256" key="1">
    <source>
        <dbReference type="ARBA" id="ARBA00001913"/>
    </source>
</evidence>
<dbReference type="EMBL" id="NPIB01000025">
    <property type="protein sequence ID" value="PLC56700.1"/>
    <property type="molecule type" value="Genomic_DNA"/>
</dbReference>
<dbReference type="InterPro" id="IPR013783">
    <property type="entry name" value="Ig-like_fold"/>
</dbReference>
<dbReference type="Gene3D" id="2.60.40.10">
    <property type="entry name" value="Immunoglobulins"/>
    <property type="match status" value="3"/>
</dbReference>
<dbReference type="InterPro" id="IPR013858">
    <property type="entry name" value="Peptidase_M10B_C"/>
</dbReference>
<evidence type="ECO:0000256" key="2">
    <source>
        <dbReference type="ARBA" id="ARBA00004613"/>
    </source>
</evidence>
<dbReference type="NCBIfam" id="NF033510">
    <property type="entry name" value="Ca_tandemer"/>
    <property type="match status" value="2"/>
</dbReference>
<keyword evidence="8" id="KW-1185">Reference proteome</keyword>
<dbReference type="GO" id="GO:0005509">
    <property type="term" value="F:calcium ion binding"/>
    <property type="evidence" value="ECO:0007669"/>
    <property type="project" value="InterPro"/>
</dbReference>
<dbReference type="Proteomes" id="UP000234420">
    <property type="component" value="Unassembled WGS sequence"/>
</dbReference>
<sequence length="2663" mass="283816">VGDTVTITVDGHAVGTTKVVEHDGKLTWTAEVEGSALAGAKADSVTATVTTTDDAGNSATATNVDPYGVDTDIAAAITITSIATDNNVTGPDSEQSQAIIGTVGGDVKVNDIVTVTLDGKTLGTAKVQADKSWSLSVDGKVLLDANTDHVSATVTSKDTAGNSKTVTAEHDYTVNVHPTIDINPITGDDVVTEHEGEAKQIVVTGTVAGDAQSGDKVVVTIDKQHYDTTVNSDLTWSVSVDSAQITSHSEVSASVTTTHYGDHNNTASSIEDYSQATIKLVEGDLEPRINPDYLAQSHHDFTVKVINKDLIASSLSLAKDTESVLISELNQLTSGGDALTFKPTTNEQGVITLTGYTAKDDKVVSLTLTPSADQQGDVTVSMTLTEYQPLDHLSQSGTYVNVTREGEPLNISVPVQLGNIDGDLLAKPIDVNVTIKDGALPAFGTDATLDYQEAGHQTQTNGSHIELTLGSDTIKSLNFELSDTAKATLAGLTSNTQETEYTVDGNVIHVFTGKVSSPATDVLTITIEKDGKYTVTQHQALEQNNKADDIQLDLGIKATDFDNDSTSSAISIKIEDGRDPVITNASSITVQEHNEKLDSAKGDLTVQVGSDNVIDYKVDIESFNKNVHITSHDQLVQLVQTSNGLYEGKVGDEVIFKYTLVSTGHYVFTMVGELDQTGTDKIKFGIPVYAIDADNDHSKAFNVEINVQDGTAVLAPESVIGNEDSKGIVIDPITVDLFDIDQGEKIEKLTINVGDKSHGIFKYNGSVLDVHDGKIEISGSEFTSVGNNAEFQLSGLIFVPDHDFSTFSNDRKPLTFDMDVSVHTKTTDILLSQPLNITVLGIADKPVWSSKTVDHYTINEDSPNGANLNILAEPTDKDGSEHVDWYRISLPSDEHGKVYGDIAIIKNGVIEKYINNGSYASASEIMNVHIIPKANFSGDIKVNVQALNYDSPQVVDGKASAFSDIKNLTINVLPDADEGSLSTSHIESIEDQVIRLVDGIHLFESVDQDKSEHLFVQLSDLPKGFKLLLDGHVVAMDNGKYEIAYDQLDRLQLSPKDDISGDFKITVTGIIKDIAHITVDGKTEEKTDSIEFGKKSLDINIKGDPDTPVIVPDTIGGWESVDKGKGICTVINENGKTSLNINVSSGEDYNGHAPDKSETLSVVLSDIPEGVTFETAAGQDLPLVYAGLVNGQITYQLKLSASDGESIKDTLKNLTIVAPKNSTDTIKMTMTTIVTEDDGKSSNSPITQEIYIHIVPQLAPLISIGTEDISTVIDWEPKADDGKPIVLPIGETLGGLTINGIEGGYSVSIDGTALQIINGIAVLSSDQFKFLLSNPEALTLTAPHNSDKDTALTLDFTVAVDCGNKETTEKHITETVNVDIKAAVEEGGLDIKQILPGDKSQVVVDDGKFAHDHYGEQVSNPVKSDEQGKVDLSVAWDLDGTANDGSESIKNAVITVMSMTLNKNDKADFIVEYGQGDQTKAAISLGHNQWLVPESGLAHLNIQAVNGYKGIATVTVNADILDKSDEQINDTSDQDSKDITSEKIYIDFSGESQSGSSGDKDQVDNISHIELVHPSISGSEDTPTLLGKQLVKHLEITSTDSQPQEGQLTFIIKANSLPKGSVIEGSEKIHVEYNSSLHEYIVTANANNITTVLSGLTLTTPTDYAGKFDLSVDVVNTNPNTGEIIQTGDVKVPVIIAPVVDELKDVTITTTDKEDSNEVILHVHVPLTDSSETVKTVTLTLADSKQGYFIDHGKYVQTIIVNESELNNIKFKPSVKHFSGEVKISGVVDIVDTGDGKVISVSGNKKYSTSVNIEPINDDIQWDVKDTTIYGSEDSDITLSGISGKVVDAAESISSIKLEHVPDGFIVHGAVNNSDGVWTIAVPKDSKSFNLNNISITPSGNFSGKADIQVVVYNQEEGTALPHENVYSKPITIDVKPVSDGVDTNINTNISGNENSPIILDLGIKAFDDQKTINDPGTNVHENGAESLQVTITNVPDSSSFTLPEGVAGSAEKQVDGSWVIKGIGSHLDTLIFHPGDANKNNWNGKLSIDIHAVDNGVVGTTVEKTIHVDVNAVNDAPVNHIPSDPLTVDEDKPLLIKGLSISDVDSHDDNAKMNMTVTLKVKDGHVSFADNVDTHGLNISYDKDHNMVINGNINTINKALAEGVTYLGKSNFSGVDTLTMVTDDNGNSGAGNPISVTNTININVTPKADAPSLSLSTDHLQTAAIQSSLGTMLPLIGLIVAASADASETLTIKISDLGSASIVDKAGNVIGIYLGNGEWQITAQDLSDVYIKDLDQGSHTIRVEAVSTESDGSQAISPPVNINVVVDDLSATNNVIGQNSASDQANLVIDSTAQATLLGGDGNDILVGGLASDILVGGRGDDILWGGDLDGNGDGVKDTFLWSDSDFGTANAPATDTIMDFEVGIDTINLGDALDSQKIQSLDYLNNHLNIVEQQGNTEIQIFDDQHQVVQNIILNGVSQNDLFGDNTASMTNEDKLGSLLNSGNLELSDNFGNQQDNTLIADNQGKSLFGFDSNHILVAGQGNDILTGGSGDDVFTWHETSLSTKTDTITDFELGKDKIDIRELLANDDKSDIDDLLKHVSADVDSKGNVNLTVDSDNGHTQNIDININPHHELGLADGVSSADIVSSLFNHNAFQVDNNH</sequence>
<proteinExistence type="predicted"/>